<dbReference type="EMBL" id="HG739122">
    <property type="protein sequence ID" value="CDP09450.1"/>
    <property type="molecule type" value="Genomic_DNA"/>
</dbReference>
<dbReference type="InParanoid" id="A0A068ULM7"/>
<evidence type="ECO:0000256" key="5">
    <source>
        <dbReference type="ARBA" id="ARBA00022912"/>
    </source>
</evidence>
<keyword evidence="6" id="KW-0443">Lipid metabolism</keyword>
<evidence type="ECO:0000256" key="6">
    <source>
        <dbReference type="ARBA" id="ARBA00023098"/>
    </source>
</evidence>
<evidence type="ECO:0000256" key="4">
    <source>
        <dbReference type="ARBA" id="ARBA00022801"/>
    </source>
</evidence>
<evidence type="ECO:0000313" key="15">
    <source>
        <dbReference type="EMBL" id="CDP09450.1"/>
    </source>
</evidence>
<comment type="pathway">
    <text evidence="1">Lipid metabolism.</text>
</comment>
<gene>
    <name evidence="15" type="ORF">GSCOC_T00028822001</name>
</gene>
<comment type="function">
    <text evidence="12">Exhibits phosphatidylglycerophosphate phosphatase activity. Involved in root growth and columella cells organization. May possess protein phosphatase activity.</text>
</comment>
<dbReference type="GO" id="GO:0008654">
    <property type="term" value="P:phospholipid biosynthetic process"/>
    <property type="evidence" value="ECO:0007669"/>
    <property type="project" value="UniProtKB-KW"/>
</dbReference>
<dbReference type="PANTHER" id="PTHR46274">
    <property type="entry name" value="PHOSPHATIDYLINOSITOL PHOSPHATASE"/>
    <property type="match status" value="1"/>
</dbReference>
<dbReference type="CDD" id="cd14524">
    <property type="entry name" value="PTPMT1"/>
    <property type="match status" value="1"/>
</dbReference>
<keyword evidence="16" id="KW-1185">Reference proteome</keyword>
<evidence type="ECO:0000256" key="11">
    <source>
        <dbReference type="ARBA" id="ARBA00050944"/>
    </source>
</evidence>
<dbReference type="PANTHER" id="PTHR46274:SF7">
    <property type="entry name" value="DUAL SPECIFICITY PROTEIN PHOSPHATASE DSP8"/>
    <property type="match status" value="1"/>
</dbReference>
<dbReference type="Gene3D" id="3.90.190.10">
    <property type="entry name" value="Protein tyrosine phosphatase superfamily"/>
    <property type="match status" value="1"/>
</dbReference>
<dbReference type="SMART" id="SM00195">
    <property type="entry name" value="DSPc"/>
    <property type="match status" value="1"/>
</dbReference>
<evidence type="ECO:0000256" key="2">
    <source>
        <dbReference type="ARBA" id="ARBA00008601"/>
    </source>
</evidence>
<dbReference type="GO" id="GO:0008962">
    <property type="term" value="F:phosphatidylglycerophosphatase activity"/>
    <property type="evidence" value="ECO:0007669"/>
    <property type="project" value="UniProtKB-EC"/>
</dbReference>
<dbReference type="OrthoDB" id="273181at2759"/>
<dbReference type="InterPro" id="IPR016130">
    <property type="entry name" value="Tyr_Pase_AS"/>
</dbReference>
<feature type="domain" description="Tyrosine-protein phosphatase" evidence="13">
    <location>
        <begin position="64"/>
        <end position="218"/>
    </location>
</feature>
<dbReference type="InterPro" id="IPR029021">
    <property type="entry name" value="Prot-tyrosine_phosphatase-like"/>
</dbReference>
<dbReference type="InterPro" id="IPR044596">
    <property type="entry name" value="PTPMT1-like"/>
</dbReference>
<comment type="similarity">
    <text evidence="2">Belongs to the protein-tyrosine phosphatase family. Non-receptor class dual specificity subfamily.</text>
</comment>
<accession>A0A068ULM7</accession>
<evidence type="ECO:0000259" key="13">
    <source>
        <dbReference type="PROSITE" id="PS50054"/>
    </source>
</evidence>
<evidence type="ECO:0000259" key="14">
    <source>
        <dbReference type="PROSITE" id="PS50056"/>
    </source>
</evidence>
<comment type="pathway">
    <text evidence="9">Phospholipid metabolism; phosphatidylglycerol biosynthesis; phosphatidylglycerol from CDP-diacylglycerol: step 2/2.</text>
</comment>
<keyword evidence="7" id="KW-0594">Phospholipid biosynthesis</keyword>
<evidence type="ECO:0000256" key="10">
    <source>
        <dbReference type="ARBA" id="ARBA00024224"/>
    </source>
</evidence>
<evidence type="ECO:0000256" key="1">
    <source>
        <dbReference type="ARBA" id="ARBA00005189"/>
    </source>
</evidence>
<dbReference type="PROSITE" id="PS50054">
    <property type="entry name" value="TYR_PHOSPHATASE_DUAL"/>
    <property type="match status" value="1"/>
</dbReference>
<dbReference type="EC" id="3.1.3.27" evidence="10"/>
<name>A0A068ULM7_COFCA</name>
<evidence type="ECO:0000313" key="16">
    <source>
        <dbReference type="Proteomes" id="UP000295252"/>
    </source>
</evidence>
<proteinExistence type="inferred from homology"/>
<dbReference type="SUPFAM" id="SSF52799">
    <property type="entry name" value="(Phosphotyrosine protein) phosphatases II"/>
    <property type="match status" value="1"/>
</dbReference>
<evidence type="ECO:0000256" key="12">
    <source>
        <dbReference type="ARBA" id="ARBA00053902"/>
    </source>
</evidence>
<keyword evidence="3" id="KW-0444">Lipid biosynthesis</keyword>
<comment type="catalytic activity">
    <reaction evidence="11">
        <text>a 1,2-diacyl-sn-glycero-3-phospho-(1'-sn-glycero-3'-phosphate) + H2O = a 1,2-diacyl-sn-glycero-3-phospho-(1'-sn-glycerol) + phosphate</text>
        <dbReference type="Rhea" id="RHEA:33751"/>
        <dbReference type="ChEBI" id="CHEBI:15377"/>
        <dbReference type="ChEBI" id="CHEBI:43474"/>
        <dbReference type="ChEBI" id="CHEBI:60110"/>
        <dbReference type="ChEBI" id="CHEBI:64716"/>
        <dbReference type="EC" id="3.1.3.27"/>
    </reaction>
    <physiologicalReaction direction="left-to-right" evidence="11">
        <dbReference type="Rhea" id="RHEA:33752"/>
    </physiologicalReaction>
</comment>
<keyword evidence="5" id="KW-0904">Protein phosphatase</keyword>
<dbReference type="OMA" id="IESEFHW"/>
<dbReference type="InterPro" id="IPR000387">
    <property type="entry name" value="Tyr_Pase_dom"/>
</dbReference>
<dbReference type="PROSITE" id="PS00383">
    <property type="entry name" value="TYR_PHOSPHATASE_1"/>
    <property type="match status" value="1"/>
</dbReference>
<keyword evidence="8" id="KW-1208">Phospholipid metabolism</keyword>
<dbReference type="Gramene" id="CDP09450">
    <property type="protein sequence ID" value="CDP09450"/>
    <property type="gene ID" value="GSCOC_T00028822001"/>
</dbReference>
<keyword evidence="4" id="KW-0378">Hydrolase</keyword>
<dbReference type="Pfam" id="PF00782">
    <property type="entry name" value="DSPc"/>
    <property type="match status" value="1"/>
</dbReference>
<reference evidence="16" key="1">
    <citation type="journal article" date="2014" name="Science">
        <title>The coffee genome provides insight into the convergent evolution of caffeine biosynthesis.</title>
        <authorList>
            <person name="Denoeud F."/>
            <person name="Carretero-Paulet L."/>
            <person name="Dereeper A."/>
            <person name="Droc G."/>
            <person name="Guyot R."/>
            <person name="Pietrella M."/>
            <person name="Zheng C."/>
            <person name="Alberti A."/>
            <person name="Anthony F."/>
            <person name="Aprea G."/>
            <person name="Aury J.M."/>
            <person name="Bento P."/>
            <person name="Bernard M."/>
            <person name="Bocs S."/>
            <person name="Campa C."/>
            <person name="Cenci A."/>
            <person name="Combes M.C."/>
            <person name="Crouzillat D."/>
            <person name="Da Silva C."/>
            <person name="Daddiego L."/>
            <person name="De Bellis F."/>
            <person name="Dussert S."/>
            <person name="Garsmeur O."/>
            <person name="Gayraud T."/>
            <person name="Guignon V."/>
            <person name="Jahn K."/>
            <person name="Jamilloux V."/>
            <person name="Joet T."/>
            <person name="Labadie K."/>
            <person name="Lan T."/>
            <person name="Leclercq J."/>
            <person name="Lepelley M."/>
            <person name="Leroy T."/>
            <person name="Li L.T."/>
            <person name="Librado P."/>
            <person name="Lopez L."/>
            <person name="Munoz A."/>
            <person name="Noel B."/>
            <person name="Pallavicini A."/>
            <person name="Perrotta G."/>
            <person name="Poncet V."/>
            <person name="Pot D."/>
            <person name="Priyono X."/>
            <person name="Rigoreau M."/>
            <person name="Rouard M."/>
            <person name="Rozas J."/>
            <person name="Tranchant-Dubreuil C."/>
            <person name="VanBuren R."/>
            <person name="Zhang Q."/>
            <person name="Andrade A.C."/>
            <person name="Argout X."/>
            <person name="Bertrand B."/>
            <person name="de Kochko A."/>
            <person name="Graziosi G."/>
            <person name="Henry R.J."/>
            <person name="Jayarama X."/>
            <person name="Ming R."/>
            <person name="Nagai C."/>
            <person name="Rounsley S."/>
            <person name="Sankoff D."/>
            <person name="Giuliano G."/>
            <person name="Albert V.A."/>
            <person name="Wincker P."/>
            <person name="Lashermes P."/>
        </authorList>
    </citation>
    <scope>NUCLEOTIDE SEQUENCE [LARGE SCALE GENOMIC DNA]</scope>
    <source>
        <strain evidence="16">cv. DH200-94</strain>
    </source>
</reference>
<sequence>MHIEELKEGESDREEGQGCGNYREGRIVVLDAKRALVGAGARALFYPTLLYNVVRNKIESEFHWWDKVDEFILLGAVPFPADVPRLKELGVCGVVTLNEPYETLVPTSLYHDHDIDHLVIPTRDYLFAPTNDDICQAVDFIHGNASRGKTTYVHCKAGRGRSTTIVLCYMVKHKDMTPKVAYEHVRSIRPRVLLASSQRQAVENFYIHLKRTENDISVVDRSLISILGFPATLDFSAFDDGSVVLVTKSDLDGYDESHESGVVGKSIMAESNLACRFQFVSQAAVARLSCLWVRSQTGEKVSKKLGSSMTSSQLQSIGVDIHVY</sequence>
<dbReference type="GO" id="GO:0004721">
    <property type="term" value="F:phosphoprotein phosphatase activity"/>
    <property type="evidence" value="ECO:0007669"/>
    <property type="project" value="UniProtKB-KW"/>
</dbReference>
<dbReference type="GO" id="GO:0048364">
    <property type="term" value="P:root development"/>
    <property type="evidence" value="ECO:0007669"/>
    <property type="project" value="UniProtKB-ARBA"/>
</dbReference>
<organism evidence="15 16">
    <name type="scientific">Coffea canephora</name>
    <name type="common">Robusta coffee</name>
    <dbReference type="NCBI Taxonomy" id="49390"/>
    <lineage>
        <taxon>Eukaryota</taxon>
        <taxon>Viridiplantae</taxon>
        <taxon>Streptophyta</taxon>
        <taxon>Embryophyta</taxon>
        <taxon>Tracheophyta</taxon>
        <taxon>Spermatophyta</taxon>
        <taxon>Magnoliopsida</taxon>
        <taxon>eudicotyledons</taxon>
        <taxon>Gunneridae</taxon>
        <taxon>Pentapetalae</taxon>
        <taxon>asterids</taxon>
        <taxon>lamiids</taxon>
        <taxon>Gentianales</taxon>
        <taxon>Rubiaceae</taxon>
        <taxon>Ixoroideae</taxon>
        <taxon>Gardenieae complex</taxon>
        <taxon>Bertiereae - Coffeeae clade</taxon>
        <taxon>Coffeeae</taxon>
        <taxon>Coffea</taxon>
    </lineage>
</organism>
<dbReference type="AlphaFoldDB" id="A0A068ULM7"/>
<protein>
    <recommendedName>
        <fullName evidence="10">phosphatidylglycerophosphatase</fullName>
        <ecNumber evidence="10">3.1.3.27</ecNumber>
    </recommendedName>
</protein>
<dbReference type="Proteomes" id="UP000295252">
    <property type="component" value="Chromosome IV"/>
</dbReference>
<evidence type="ECO:0000256" key="8">
    <source>
        <dbReference type="ARBA" id="ARBA00023264"/>
    </source>
</evidence>
<dbReference type="PhylomeDB" id="A0A068ULM7"/>
<dbReference type="InterPro" id="IPR020422">
    <property type="entry name" value="TYR_PHOSPHATASE_DUAL_dom"/>
</dbReference>
<evidence type="ECO:0000256" key="9">
    <source>
        <dbReference type="ARBA" id="ARBA00024192"/>
    </source>
</evidence>
<dbReference type="PROSITE" id="PS50056">
    <property type="entry name" value="TYR_PHOSPHATASE_2"/>
    <property type="match status" value="1"/>
</dbReference>
<feature type="domain" description="Tyrosine specific protein phosphatases" evidence="14">
    <location>
        <begin position="132"/>
        <end position="200"/>
    </location>
</feature>
<dbReference type="FunFam" id="3.90.190.10:FF:000051">
    <property type="entry name" value="Dual specificity phosphatase domain protein"/>
    <property type="match status" value="1"/>
</dbReference>
<evidence type="ECO:0000256" key="7">
    <source>
        <dbReference type="ARBA" id="ARBA00023209"/>
    </source>
</evidence>
<dbReference type="InterPro" id="IPR000340">
    <property type="entry name" value="Dual-sp_phosphatase_cat-dom"/>
</dbReference>
<evidence type="ECO:0000256" key="3">
    <source>
        <dbReference type="ARBA" id="ARBA00022516"/>
    </source>
</evidence>